<proteinExistence type="predicted"/>
<dbReference type="RefSeq" id="XP_010277346.1">
    <property type="nucleotide sequence ID" value="XM_010279044.1"/>
</dbReference>
<evidence type="ECO:0000313" key="1">
    <source>
        <dbReference type="Proteomes" id="UP000189703"/>
    </source>
</evidence>
<dbReference type="KEGG" id="nnu:104611817"/>
<protein>
    <submittedName>
        <fullName evidence="2">Uncharacterized protein LOC104611817</fullName>
    </submittedName>
</protein>
<organism evidence="1 2">
    <name type="scientific">Nelumbo nucifera</name>
    <name type="common">Sacred lotus</name>
    <dbReference type="NCBI Taxonomy" id="4432"/>
    <lineage>
        <taxon>Eukaryota</taxon>
        <taxon>Viridiplantae</taxon>
        <taxon>Streptophyta</taxon>
        <taxon>Embryophyta</taxon>
        <taxon>Tracheophyta</taxon>
        <taxon>Spermatophyta</taxon>
        <taxon>Magnoliopsida</taxon>
        <taxon>Proteales</taxon>
        <taxon>Nelumbonaceae</taxon>
        <taxon>Nelumbo</taxon>
    </lineage>
</organism>
<reference evidence="2" key="1">
    <citation type="submission" date="2025-08" db="UniProtKB">
        <authorList>
            <consortium name="RefSeq"/>
        </authorList>
    </citation>
    <scope>IDENTIFICATION</scope>
</reference>
<evidence type="ECO:0000313" key="2">
    <source>
        <dbReference type="RefSeq" id="XP_010277346.1"/>
    </source>
</evidence>
<gene>
    <name evidence="2" type="primary">LOC104611817</name>
</gene>
<accession>A0A1U8BJR8</accession>
<keyword evidence="1" id="KW-1185">Reference proteome</keyword>
<dbReference type="Proteomes" id="UP000189703">
    <property type="component" value="Unplaced"/>
</dbReference>
<name>A0A1U8BJR8_NELNU</name>
<dbReference type="AlphaFoldDB" id="A0A1U8BJR8"/>
<dbReference type="GeneID" id="104611817"/>
<sequence length="173" mass="19985">MPTVFLVSFPPAPKTTLHFLFSTFFNLRFYTHKTLLNRVVLLYSQNPHSFSIKLCLCQQIINWFGCCCWSNPSIVSYARASSGAKGVQLRWIRFASEVFVLMELSFVLVKHVSKGCQGRGKVQHEWGDGLISREDHSPIHHFDHYTFNNNLFCMLLISKDPYIPFFLDSSKSK</sequence>